<dbReference type="Proteomes" id="UP000837857">
    <property type="component" value="Chromosome 26"/>
</dbReference>
<keyword evidence="1" id="KW-1133">Transmembrane helix</keyword>
<evidence type="ECO:0000313" key="3">
    <source>
        <dbReference type="Proteomes" id="UP000837857"/>
    </source>
</evidence>
<proteinExistence type="predicted"/>
<feature type="non-terminal residue" evidence="2">
    <location>
        <position position="124"/>
    </location>
</feature>
<sequence length="124" mass="14327">MEQQVYIYDRRSVLNSFRNGTLAATYPVDAAVDYLKKRTPARAALMIAAVWLMSALVCIPPLLGWRVTRPPEQFPQCKVSNRERPPEQFPQCKVSYRERPPEQFSQCEVSSAVSYRETEYTTCF</sequence>
<evidence type="ECO:0000313" key="2">
    <source>
        <dbReference type="EMBL" id="CAH2059033.1"/>
    </source>
</evidence>
<gene>
    <name evidence="2" type="ORF">IPOD504_LOCUS10686</name>
</gene>
<protein>
    <submittedName>
        <fullName evidence="2">Uncharacterized protein</fullName>
    </submittedName>
</protein>
<organism evidence="2 3">
    <name type="scientific">Iphiclides podalirius</name>
    <name type="common">scarce swallowtail</name>
    <dbReference type="NCBI Taxonomy" id="110791"/>
    <lineage>
        <taxon>Eukaryota</taxon>
        <taxon>Metazoa</taxon>
        <taxon>Ecdysozoa</taxon>
        <taxon>Arthropoda</taxon>
        <taxon>Hexapoda</taxon>
        <taxon>Insecta</taxon>
        <taxon>Pterygota</taxon>
        <taxon>Neoptera</taxon>
        <taxon>Endopterygota</taxon>
        <taxon>Lepidoptera</taxon>
        <taxon>Glossata</taxon>
        <taxon>Ditrysia</taxon>
        <taxon>Papilionoidea</taxon>
        <taxon>Papilionidae</taxon>
        <taxon>Papilioninae</taxon>
        <taxon>Iphiclides</taxon>
    </lineage>
</organism>
<dbReference type="EMBL" id="OW152838">
    <property type="protein sequence ID" value="CAH2059033.1"/>
    <property type="molecule type" value="Genomic_DNA"/>
</dbReference>
<reference evidence="2" key="1">
    <citation type="submission" date="2022-03" db="EMBL/GenBank/DDBJ databases">
        <authorList>
            <person name="Martin H S."/>
        </authorList>
    </citation>
    <scope>NUCLEOTIDE SEQUENCE</scope>
</reference>
<dbReference type="SUPFAM" id="SSF81321">
    <property type="entry name" value="Family A G protein-coupled receptor-like"/>
    <property type="match status" value="1"/>
</dbReference>
<accession>A0ABN8IRF4</accession>
<dbReference type="Gene3D" id="1.20.1070.10">
    <property type="entry name" value="Rhodopsin 7-helix transmembrane proteins"/>
    <property type="match status" value="1"/>
</dbReference>
<keyword evidence="3" id="KW-1185">Reference proteome</keyword>
<evidence type="ECO:0000256" key="1">
    <source>
        <dbReference type="SAM" id="Phobius"/>
    </source>
</evidence>
<keyword evidence="1" id="KW-0812">Transmembrane</keyword>
<feature type="transmembrane region" description="Helical" evidence="1">
    <location>
        <begin position="43"/>
        <end position="65"/>
    </location>
</feature>
<name>A0ABN8IRF4_9NEOP</name>
<keyword evidence="1" id="KW-0472">Membrane</keyword>